<reference evidence="2 3" key="1">
    <citation type="submission" date="2015-07" db="EMBL/GenBank/DDBJ databases">
        <title>Isolation and Genomic Characterization of a Novel Halophilic Metal-Reducing Deltaproteobacterium from the Deep Subsurface.</title>
        <authorList>
            <person name="Badalamenti J.P."/>
            <person name="Summers Z.M."/>
            <person name="Gralnick J.A."/>
            <person name="Bond D.R."/>
        </authorList>
    </citation>
    <scope>NUCLEOTIDE SEQUENCE [LARGE SCALE GENOMIC DNA]</scope>
    <source>
        <strain evidence="2 3">WTL</strain>
    </source>
</reference>
<accession>A0A0M4D2T9</accession>
<dbReference type="PATRIC" id="fig|1603606.3.peg.2838"/>
<dbReference type="KEGG" id="des:DSOUD_2619"/>
<sequence>MNLSATAADRKRLERLAWFLDNSIPIPGLDIRVGFDALIGLLPGFGDSVGALMSSYILAEAARLGAPRAVLLKMAFNIAVDALIGAVPVLGDLFDFAWKANQRNVDLLRAYYDQPRKTVVVSRLFVWGLVLLLVGLVLCIGLLSFLLLRALWNAAGGL</sequence>
<evidence type="ECO:0000313" key="3">
    <source>
        <dbReference type="Proteomes" id="UP000057158"/>
    </source>
</evidence>
<organism evidence="2 3">
    <name type="scientific">Desulfuromonas soudanensis</name>
    <dbReference type="NCBI Taxonomy" id="1603606"/>
    <lineage>
        <taxon>Bacteria</taxon>
        <taxon>Pseudomonadati</taxon>
        <taxon>Thermodesulfobacteriota</taxon>
        <taxon>Desulfuromonadia</taxon>
        <taxon>Desulfuromonadales</taxon>
        <taxon>Desulfuromonadaceae</taxon>
        <taxon>Desulfuromonas</taxon>
    </lineage>
</organism>
<gene>
    <name evidence="2" type="ORF">DSOUD_2619</name>
</gene>
<evidence type="ECO:0000256" key="1">
    <source>
        <dbReference type="SAM" id="Phobius"/>
    </source>
</evidence>
<evidence type="ECO:0008006" key="4">
    <source>
        <dbReference type="Google" id="ProtNLM"/>
    </source>
</evidence>
<dbReference type="Pfam" id="PF13430">
    <property type="entry name" value="DUF4112"/>
    <property type="match status" value="1"/>
</dbReference>
<feature type="transmembrane region" description="Helical" evidence="1">
    <location>
        <begin position="124"/>
        <end position="148"/>
    </location>
</feature>
<dbReference type="PANTHER" id="PTHR35519">
    <property type="entry name" value="MEMBRANE PROTEINS"/>
    <property type="match status" value="1"/>
</dbReference>
<dbReference type="InterPro" id="IPR025187">
    <property type="entry name" value="DUF4112"/>
</dbReference>
<dbReference type="Proteomes" id="UP000057158">
    <property type="component" value="Chromosome"/>
</dbReference>
<protein>
    <recommendedName>
        <fullName evidence="4">DUF4112 domain-containing protein</fullName>
    </recommendedName>
</protein>
<dbReference type="AlphaFoldDB" id="A0A0M4D2T9"/>
<evidence type="ECO:0000313" key="2">
    <source>
        <dbReference type="EMBL" id="ALC17371.1"/>
    </source>
</evidence>
<keyword evidence="1" id="KW-0472">Membrane</keyword>
<keyword evidence="1" id="KW-1133">Transmembrane helix</keyword>
<dbReference type="OrthoDB" id="513552at2"/>
<keyword evidence="3" id="KW-1185">Reference proteome</keyword>
<name>A0A0M4D2T9_9BACT</name>
<dbReference type="STRING" id="1603606.DSOUD_2619"/>
<keyword evidence="1" id="KW-0812">Transmembrane</keyword>
<dbReference type="EMBL" id="CP010802">
    <property type="protein sequence ID" value="ALC17371.1"/>
    <property type="molecule type" value="Genomic_DNA"/>
</dbReference>
<dbReference type="PANTHER" id="PTHR35519:SF2">
    <property type="entry name" value="PH DOMAIN PROTEIN"/>
    <property type="match status" value="1"/>
</dbReference>
<dbReference type="RefSeq" id="WP_053551385.1">
    <property type="nucleotide sequence ID" value="NZ_CP010802.1"/>
</dbReference>
<proteinExistence type="predicted"/>